<evidence type="ECO:0000256" key="1">
    <source>
        <dbReference type="ARBA" id="ARBA00022491"/>
    </source>
</evidence>
<evidence type="ECO:0000313" key="8">
    <source>
        <dbReference type="Proteomes" id="UP000502041"/>
    </source>
</evidence>
<gene>
    <name evidence="7" type="ORF">HC248_00034</name>
</gene>
<keyword evidence="2" id="KW-0805">Transcription regulation</keyword>
<dbReference type="SUPFAM" id="SSF46689">
    <property type="entry name" value="Homeodomain-like"/>
    <property type="match status" value="1"/>
</dbReference>
<dbReference type="KEGG" id="pvac:HC248_00034"/>
<dbReference type="PANTHER" id="PTHR30055:SF234">
    <property type="entry name" value="HTH-TYPE TRANSCRIPTIONAL REGULATOR BETI"/>
    <property type="match status" value="1"/>
</dbReference>
<dbReference type="Gene3D" id="1.10.357.10">
    <property type="entry name" value="Tetracycline Repressor, domain 2"/>
    <property type="match status" value="1"/>
</dbReference>
<dbReference type="GO" id="GO:0003700">
    <property type="term" value="F:DNA-binding transcription factor activity"/>
    <property type="evidence" value="ECO:0007669"/>
    <property type="project" value="TreeGrafter"/>
</dbReference>
<dbReference type="GO" id="GO:0000976">
    <property type="term" value="F:transcription cis-regulatory region binding"/>
    <property type="evidence" value="ECO:0007669"/>
    <property type="project" value="TreeGrafter"/>
</dbReference>
<dbReference type="PANTHER" id="PTHR30055">
    <property type="entry name" value="HTH-TYPE TRANSCRIPTIONAL REGULATOR RUTR"/>
    <property type="match status" value="1"/>
</dbReference>
<feature type="DNA-binding region" description="H-T-H motif" evidence="5">
    <location>
        <begin position="67"/>
        <end position="86"/>
    </location>
</feature>
<dbReference type="Pfam" id="PF00440">
    <property type="entry name" value="TetR_N"/>
    <property type="match status" value="1"/>
</dbReference>
<dbReference type="InterPro" id="IPR050109">
    <property type="entry name" value="HTH-type_TetR-like_transc_reg"/>
</dbReference>
<evidence type="ECO:0000256" key="4">
    <source>
        <dbReference type="ARBA" id="ARBA00023163"/>
    </source>
</evidence>
<evidence type="ECO:0000259" key="6">
    <source>
        <dbReference type="PROSITE" id="PS50977"/>
    </source>
</evidence>
<keyword evidence="4" id="KW-0804">Transcription</keyword>
<reference evidence="7 8" key="1">
    <citation type="submission" date="2020-04" db="EMBL/GenBank/DDBJ databases">
        <title>Complete genome of a Psychrophilic, Marine, Gas Vacuolate Bacterium Polaromonas vacuolata KCTC 22033T.</title>
        <authorList>
            <person name="Hwang K."/>
            <person name="Kim K.M."/>
        </authorList>
    </citation>
    <scope>NUCLEOTIDE SEQUENCE [LARGE SCALE GENOMIC DNA]</scope>
    <source>
        <strain evidence="7 8">KCTC 22033</strain>
    </source>
</reference>
<dbReference type="Proteomes" id="UP000502041">
    <property type="component" value="Chromosome"/>
</dbReference>
<organism evidence="7 8">
    <name type="scientific">Polaromonas vacuolata</name>
    <dbReference type="NCBI Taxonomy" id="37448"/>
    <lineage>
        <taxon>Bacteria</taxon>
        <taxon>Pseudomonadati</taxon>
        <taxon>Pseudomonadota</taxon>
        <taxon>Betaproteobacteria</taxon>
        <taxon>Burkholderiales</taxon>
        <taxon>Comamonadaceae</taxon>
        <taxon>Polaromonas</taxon>
    </lineage>
</organism>
<evidence type="ECO:0000256" key="3">
    <source>
        <dbReference type="ARBA" id="ARBA00023125"/>
    </source>
</evidence>
<name>A0A6H2H4H0_9BURK</name>
<dbReference type="PROSITE" id="PS50977">
    <property type="entry name" value="HTH_TETR_2"/>
    <property type="match status" value="1"/>
</dbReference>
<dbReference type="InterPro" id="IPR009057">
    <property type="entry name" value="Homeodomain-like_sf"/>
</dbReference>
<feature type="domain" description="HTH tetR-type" evidence="6">
    <location>
        <begin position="44"/>
        <end position="104"/>
    </location>
</feature>
<dbReference type="PROSITE" id="PS01081">
    <property type="entry name" value="HTH_TETR_1"/>
    <property type="match status" value="1"/>
</dbReference>
<evidence type="ECO:0000256" key="5">
    <source>
        <dbReference type="PROSITE-ProRule" id="PRU00335"/>
    </source>
</evidence>
<dbReference type="EMBL" id="CP051461">
    <property type="protein sequence ID" value="QJC54772.1"/>
    <property type="molecule type" value="Genomic_DNA"/>
</dbReference>
<keyword evidence="3 5" id="KW-0238">DNA-binding</keyword>
<proteinExistence type="predicted"/>
<dbReference type="PRINTS" id="PR00455">
    <property type="entry name" value="HTHTETR"/>
</dbReference>
<dbReference type="AlphaFoldDB" id="A0A6H2H4H0"/>
<protein>
    <submittedName>
        <fullName evidence="7">Putative HTH-type transcriptional regulator</fullName>
    </submittedName>
</protein>
<dbReference type="InterPro" id="IPR001647">
    <property type="entry name" value="HTH_TetR"/>
</dbReference>
<accession>A0A6H2H4H0</accession>
<evidence type="ECO:0000256" key="2">
    <source>
        <dbReference type="ARBA" id="ARBA00023015"/>
    </source>
</evidence>
<keyword evidence="8" id="KW-1185">Reference proteome</keyword>
<evidence type="ECO:0000313" key="7">
    <source>
        <dbReference type="EMBL" id="QJC54772.1"/>
    </source>
</evidence>
<sequence>MPSKSAPAPAKASLDAISLNPSPPKGLRAANAALKPSFKAQMLQAREDAIIQAVNRLLAEKGFDLMTVDEVAAEVGIAKASLYKHFPSKEDLAAAAMVHMISRARYFLDHLPISAKPIDKLKSLVRWMMGLQLTGQMPSLPSQNSSLRANLIANKVYLEGLIQVSDLIGEWIVEAQKDGSLCQQTQPIVVLYTLYSRACDPVLEFLKAGGQHTDDEIIEIVIATCFDGLSARQPAKS</sequence>
<dbReference type="InterPro" id="IPR023772">
    <property type="entry name" value="DNA-bd_HTH_TetR-type_CS"/>
</dbReference>
<keyword evidence="1" id="KW-0678">Repressor</keyword>